<keyword evidence="2" id="KW-1003">Cell membrane</keyword>
<dbReference type="InterPro" id="IPR007208">
    <property type="entry name" value="MrpF/PhaF-like"/>
</dbReference>
<accession>A0A5C4WVR8</accession>
<dbReference type="Pfam" id="PF04066">
    <property type="entry name" value="MrpF_PhaF"/>
    <property type="match status" value="1"/>
</dbReference>
<dbReference type="OrthoDB" id="4332175at2"/>
<evidence type="ECO:0000256" key="6">
    <source>
        <dbReference type="SAM" id="Phobius"/>
    </source>
</evidence>
<reference evidence="7 8" key="1">
    <citation type="submission" date="2019-10" db="EMBL/GenBank/DDBJ databases">
        <title>Nonomuraea sp. nov., isolated from Phyllanthus amarus.</title>
        <authorList>
            <person name="Klykleung N."/>
            <person name="Tanasupawat S."/>
        </authorList>
    </citation>
    <scope>NUCLEOTIDE SEQUENCE [LARGE SCALE GENOMIC DNA]</scope>
    <source>
        <strain evidence="7 8">PA1-10</strain>
    </source>
</reference>
<feature type="transmembrane region" description="Helical" evidence="6">
    <location>
        <begin position="62"/>
        <end position="83"/>
    </location>
</feature>
<evidence type="ECO:0000313" key="8">
    <source>
        <dbReference type="Proteomes" id="UP000312512"/>
    </source>
</evidence>
<dbReference type="GO" id="GO:0015075">
    <property type="term" value="F:monoatomic ion transmembrane transporter activity"/>
    <property type="evidence" value="ECO:0007669"/>
    <property type="project" value="InterPro"/>
</dbReference>
<keyword evidence="3 6" id="KW-0812">Transmembrane</keyword>
<evidence type="ECO:0000313" key="7">
    <source>
        <dbReference type="EMBL" id="KAB8196762.1"/>
    </source>
</evidence>
<comment type="subcellular location">
    <subcellularLocation>
        <location evidence="1">Cell membrane</location>
        <topology evidence="1">Multi-pass membrane protein</topology>
    </subcellularLocation>
</comment>
<dbReference type="GO" id="GO:0005886">
    <property type="term" value="C:plasma membrane"/>
    <property type="evidence" value="ECO:0007669"/>
    <property type="project" value="UniProtKB-SubCell"/>
</dbReference>
<dbReference type="RefSeq" id="WP_139629823.1">
    <property type="nucleotide sequence ID" value="NZ_VDLX02000002.1"/>
</dbReference>
<name>A0A5C4WVR8_9ACTN</name>
<keyword evidence="4 6" id="KW-1133">Transmembrane helix</keyword>
<dbReference type="Proteomes" id="UP000312512">
    <property type="component" value="Unassembled WGS sequence"/>
</dbReference>
<feature type="transmembrane region" description="Helical" evidence="6">
    <location>
        <begin position="115"/>
        <end position="133"/>
    </location>
</feature>
<evidence type="ECO:0000256" key="5">
    <source>
        <dbReference type="ARBA" id="ARBA00023136"/>
    </source>
</evidence>
<keyword evidence="8" id="KW-1185">Reference proteome</keyword>
<dbReference type="AlphaFoldDB" id="A0A5C4WVR8"/>
<comment type="caution">
    <text evidence="7">The sequence shown here is derived from an EMBL/GenBank/DDBJ whole genome shotgun (WGS) entry which is preliminary data.</text>
</comment>
<dbReference type="EMBL" id="VDLX02000002">
    <property type="protein sequence ID" value="KAB8196762.1"/>
    <property type="molecule type" value="Genomic_DNA"/>
</dbReference>
<proteinExistence type="predicted"/>
<feature type="transmembrane region" description="Helical" evidence="6">
    <location>
        <begin position="89"/>
        <end position="108"/>
    </location>
</feature>
<feature type="transmembrane region" description="Helical" evidence="6">
    <location>
        <begin position="33"/>
        <end position="50"/>
    </location>
</feature>
<gene>
    <name evidence="7" type="ORF">FH608_008680</name>
</gene>
<protein>
    <submittedName>
        <fullName evidence="7">Uncharacterized protein</fullName>
    </submittedName>
</protein>
<sequence length="139" mass="13931">MNLWLLAAAVLLVAAFGPALCVAAVAAPERRLIAQNLATVVGALAFLLMAQGYGRSPYRDAALVLAVLGPAGTLVYARFLGVLPSSRTVLYGAAIGVPAVVGPVCAAVGPGREMVKVLVIGALLVAGGTVTSVKGDRHG</sequence>
<organism evidence="7 8">
    <name type="scientific">Nonomuraea phyllanthi</name>
    <dbReference type="NCBI Taxonomy" id="2219224"/>
    <lineage>
        <taxon>Bacteria</taxon>
        <taxon>Bacillati</taxon>
        <taxon>Actinomycetota</taxon>
        <taxon>Actinomycetes</taxon>
        <taxon>Streptosporangiales</taxon>
        <taxon>Streptosporangiaceae</taxon>
        <taxon>Nonomuraea</taxon>
    </lineage>
</organism>
<evidence type="ECO:0000256" key="4">
    <source>
        <dbReference type="ARBA" id="ARBA00022989"/>
    </source>
</evidence>
<evidence type="ECO:0000256" key="1">
    <source>
        <dbReference type="ARBA" id="ARBA00004651"/>
    </source>
</evidence>
<keyword evidence="5 6" id="KW-0472">Membrane</keyword>
<evidence type="ECO:0000256" key="2">
    <source>
        <dbReference type="ARBA" id="ARBA00022475"/>
    </source>
</evidence>
<evidence type="ECO:0000256" key="3">
    <source>
        <dbReference type="ARBA" id="ARBA00022692"/>
    </source>
</evidence>